<evidence type="ECO:0000313" key="5">
    <source>
        <dbReference type="Proteomes" id="UP000266861"/>
    </source>
</evidence>
<gene>
    <name evidence="4" type="ORF">Glove_158g127</name>
</gene>
<dbReference type="SMART" id="SM00343">
    <property type="entry name" value="ZnF_C2HC"/>
    <property type="match status" value="1"/>
</dbReference>
<keyword evidence="1" id="KW-0862">Zinc</keyword>
<sequence length="323" mass="38030">MKYFKKGLKKGLRLMDKELEPEPKKNKEERNNNNNKKNDRETVNFMEELTKQMAALEIKKTEILQMANGNQRSNNNGGRSYNNNWRFNNNRYNNQRTNATCYNCGKPGHIARNCYSNNGNSNQSGYNNSNWRNNDIDNLRNYNSRNDNNNNQRQTPTNLYLPPKFKIQMLKSQIPKFQIPNPKLQLVSFAKIPNPKSQILQEEQETEEEELNESTIITPEFLKAYLGKKKRSFERDTPNKEQRMNNQTIDTFGNSKPMISSKVTWNNTIPKDFRKEQQTTLRPKTKVQTQDTKKDKIPRELLITKILNQEVEITLGEFFEAFF</sequence>
<keyword evidence="1" id="KW-0479">Metal-binding</keyword>
<dbReference type="InterPro" id="IPR001878">
    <property type="entry name" value="Znf_CCHC"/>
</dbReference>
<feature type="compositionally biased region" description="Low complexity" evidence="2">
    <location>
        <begin position="139"/>
        <end position="159"/>
    </location>
</feature>
<dbReference type="GO" id="GO:0008270">
    <property type="term" value="F:zinc ion binding"/>
    <property type="evidence" value="ECO:0007669"/>
    <property type="project" value="UniProtKB-KW"/>
</dbReference>
<dbReference type="GO" id="GO:0003676">
    <property type="term" value="F:nucleic acid binding"/>
    <property type="evidence" value="ECO:0007669"/>
    <property type="project" value="InterPro"/>
</dbReference>
<feature type="region of interest" description="Disordered" evidence="2">
    <location>
        <begin position="125"/>
        <end position="159"/>
    </location>
</feature>
<evidence type="ECO:0000256" key="1">
    <source>
        <dbReference type="PROSITE-ProRule" id="PRU00047"/>
    </source>
</evidence>
<evidence type="ECO:0000256" key="2">
    <source>
        <dbReference type="SAM" id="MobiDB-lite"/>
    </source>
</evidence>
<keyword evidence="5" id="KW-1185">Reference proteome</keyword>
<dbReference type="InterPro" id="IPR036875">
    <property type="entry name" value="Znf_CCHC_sf"/>
</dbReference>
<evidence type="ECO:0000313" key="4">
    <source>
        <dbReference type="EMBL" id="RHZ78668.1"/>
    </source>
</evidence>
<name>A0A397IWB6_9GLOM</name>
<protein>
    <recommendedName>
        <fullName evidence="3">CCHC-type domain-containing protein</fullName>
    </recommendedName>
</protein>
<dbReference type="Pfam" id="PF00098">
    <property type="entry name" value="zf-CCHC"/>
    <property type="match status" value="1"/>
</dbReference>
<dbReference type="AlphaFoldDB" id="A0A397IWB6"/>
<evidence type="ECO:0000259" key="3">
    <source>
        <dbReference type="PROSITE" id="PS50158"/>
    </source>
</evidence>
<dbReference type="Gene3D" id="4.10.60.10">
    <property type="entry name" value="Zinc finger, CCHC-type"/>
    <property type="match status" value="1"/>
</dbReference>
<keyword evidence="1" id="KW-0863">Zinc-finger</keyword>
<dbReference type="STRING" id="1348612.A0A397IWB6"/>
<proteinExistence type="predicted"/>
<dbReference type="EMBL" id="PQFF01000149">
    <property type="protein sequence ID" value="RHZ78668.1"/>
    <property type="molecule type" value="Genomic_DNA"/>
</dbReference>
<dbReference type="Proteomes" id="UP000266861">
    <property type="component" value="Unassembled WGS sequence"/>
</dbReference>
<accession>A0A397IWB6</accession>
<reference evidence="4 5" key="1">
    <citation type="submission" date="2018-08" db="EMBL/GenBank/DDBJ databases">
        <title>Genome and evolution of the arbuscular mycorrhizal fungus Diversispora epigaea (formerly Glomus versiforme) and its bacterial endosymbionts.</title>
        <authorList>
            <person name="Sun X."/>
            <person name="Fei Z."/>
            <person name="Harrison M."/>
        </authorList>
    </citation>
    <scope>NUCLEOTIDE SEQUENCE [LARGE SCALE GENOMIC DNA]</scope>
    <source>
        <strain evidence="4 5">IT104</strain>
    </source>
</reference>
<comment type="caution">
    <text evidence="4">The sequence shown here is derived from an EMBL/GenBank/DDBJ whole genome shotgun (WGS) entry which is preliminary data.</text>
</comment>
<organism evidence="4 5">
    <name type="scientific">Diversispora epigaea</name>
    <dbReference type="NCBI Taxonomy" id="1348612"/>
    <lineage>
        <taxon>Eukaryota</taxon>
        <taxon>Fungi</taxon>
        <taxon>Fungi incertae sedis</taxon>
        <taxon>Mucoromycota</taxon>
        <taxon>Glomeromycotina</taxon>
        <taxon>Glomeromycetes</taxon>
        <taxon>Diversisporales</taxon>
        <taxon>Diversisporaceae</taxon>
        <taxon>Diversispora</taxon>
    </lineage>
</organism>
<feature type="region of interest" description="Disordered" evidence="2">
    <location>
        <begin position="14"/>
        <end position="42"/>
    </location>
</feature>
<dbReference type="PROSITE" id="PS50158">
    <property type="entry name" value="ZF_CCHC"/>
    <property type="match status" value="1"/>
</dbReference>
<feature type="domain" description="CCHC-type" evidence="3">
    <location>
        <begin position="101"/>
        <end position="114"/>
    </location>
</feature>
<dbReference type="SUPFAM" id="SSF57756">
    <property type="entry name" value="Retrovirus zinc finger-like domains"/>
    <property type="match status" value="1"/>
</dbReference>